<accession>A0ABU3EAR0</accession>
<dbReference type="RefSeq" id="WP_311758407.1">
    <property type="nucleotide sequence ID" value="NZ_JAVRQI010000003.1"/>
</dbReference>
<dbReference type="Proteomes" id="UP001251085">
    <property type="component" value="Unassembled WGS sequence"/>
</dbReference>
<comment type="caution">
    <text evidence="2">The sequence shown here is derived from an EMBL/GenBank/DDBJ whole genome shotgun (WGS) entry which is preliminary data.</text>
</comment>
<reference evidence="3" key="1">
    <citation type="submission" date="2023-07" db="EMBL/GenBank/DDBJ databases">
        <title>Characterization of two Paracoccaceae strains isolated from Phycosphere and proposal of Xinfangfangia lacusdiani sp. nov.</title>
        <authorList>
            <person name="Deng Y."/>
            <person name="Zhang Y.Q."/>
        </authorList>
    </citation>
    <scope>NUCLEOTIDE SEQUENCE [LARGE SCALE GENOMIC DNA]</scope>
    <source>
        <strain evidence="3">CPCC 101403</strain>
    </source>
</reference>
<gene>
    <name evidence="2" type="ORF">RM190_05505</name>
</gene>
<name>A0ABU3EAR0_9RHOB</name>
<dbReference type="EMBL" id="JAVRQI010000003">
    <property type="protein sequence ID" value="MDT1061308.1"/>
    <property type="molecule type" value="Genomic_DNA"/>
</dbReference>
<proteinExistence type="predicted"/>
<sequence length="545" mass="56441">MISINPGSRATWALTVFLAGLALLPGSGNARPPLSASDWLSGSIRQPDAVSAWRPGDGRPPELKSRSRKEIAPSGAVEPVGVTRLGEGNADSKGTVSPRAAGLPASLWGDSDSATLARMVLSSDPRLPALRRLERRVLATQFIPPKAQPGADGQLFLARVDKLLDMGATGAAKELLQAAGPADPERFRRLFDIALLAGDEAQACQIMDRTPGVAPSFPARIFCLALGGDWAAAALVFHGADLNGMIDPQMATLLGHYLDDSYSDESDILPPPTVVTPLDLRLHEAIGQPLPSANLPLAFALADLDENGGWKARLDAAERLARGGAIPASQLRGIYGEQKPAASGGVWDRAAAVQALDVALAGGQMAQVEQTLPPAFDAMVAAGLGPAFADMVGGDVAALPLTGRAGQIALWLALQAGDWRMVKQTPGDAQPFDLWLLDFASGLAAAVPPAGPGSDRAEQLLTAFVADRPLPQATSDQFAQNRKGEAMLTAIADADAGIDGDLARAAQGLAVLRALNQGEIARQAAIELILAPVIGASPGAYPANP</sequence>
<keyword evidence="3" id="KW-1185">Reference proteome</keyword>
<evidence type="ECO:0000313" key="3">
    <source>
        <dbReference type="Proteomes" id="UP001251085"/>
    </source>
</evidence>
<protein>
    <submittedName>
        <fullName evidence="2">Uncharacterized protein</fullName>
    </submittedName>
</protein>
<feature type="region of interest" description="Disordered" evidence="1">
    <location>
        <begin position="48"/>
        <end position="104"/>
    </location>
</feature>
<organism evidence="2 3">
    <name type="scientific">Paracoccus broussonetiae</name>
    <dbReference type="NCBI Taxonomy" id="3075834"/>
    <lineage>
        <taxon>Bacteria</taxon>
        <taxon>Pseudomonadati</taxon>
        <taxon>Pseudomonadota</taxon>
        <taxon>Alphaproteobacteria</taxon>
        <taxon>Rhodobacterales</taxon>
        <taxon>Paracoccaceae</taxon>
        <taxon>Paracoccus</taxon>
    </lineage>
</organism>
<feature type="compositionally biased region" description="Basic and acidic residues" evidence="1">
    <location>
        <begin position="56"/>
        <end position="71"/>
    </location>
</feature>
<evidence type="ECO:0000313" key="2">
    <source>
        <dbReference type="EMBL" id="MDT1061308.1"/>
    </source>
</evidence>
<evidence type="ECO:0000256" key="1">
    <source>
        <dbReference type="SAM" id="MobiDB-lite"/>
    </source>
</evidence>